<evidence type="ECO:0000313" key="2">
    <source>
        <dbReference type="EMBL" id="RIH82661.1"/>
    </source>
</evidence>
<dbReference type="AlphaFoldDB" id="A0A399EKH3"/>
<evidence type="ECO:0000313" key="3">
    <source>
        <dbReference type="Proteomes" id="UP000265715"/>
    </source>
</evidence>
<keyword evidence="3" id="KW-1185">Reference proteome</keyword>
<name>A0A399EKH3_9DEIN</name>
<reference evidence="2 3" key="1">
    <citation type="submission" date="2018-08" db="EMBL/GenBank/DDBJ databases">
        <title>Meiothermus terrae DSM 26712 genome sequencing project.</title>
        <authorList>
            <person name="Da Costa M.S."/>
            <person name="Albuquerque L."/>
            <person name="Raposo P."/>
            <person name="Froufe H.J.C."/>
            <person name="Barroso C.S."/>
            <person name="Egas C."/>
        </authorList>
    </citation>
    <scope>NUCLEOTIDE SEQUENCE [LARGE SCALE GENOMIC DNA]</scope>
    <source>
        <strain evidence="2 3">DSM 26712</strain>
    </source>
</reference>
<dbReference type="Proteomes" id="UP000265715">
    <property type="component" value="Unassembled WGS sequence"/>
</dbReference>
<dbReference type="OrthoDB" id="29038at2"/>
<organism evidence="2 3">
    <name type="scientific">Calidithermus terrae</name>
    <dbReference type="NCBI Taxonomy" id="1408545"/>
    <lineage>
        <taxon>Bacteria</taxon>
        <taxon>Thermotogati</taxon>
        <taxon>Deinococcota</taxon>
        <taxon>Deinococci</taxon>
        <taxon>Thermales</taxon>
        <taxon>Thermaceae</taxon>
        <taxon>Calidithermus</taxon>
    </lineage>
</organism>
<protein>
    <recommendedName>
        <fullName evidence="4">DUF4900 domain-containing protein</fullName>
    </recommendedName>
</protein>
<dbReference type="InterPro" id="IPR032601">
    <property type="entry name" value="DUF4900"/>
</dbReference>
<proteinExistence type="predicted"/>
<evidence type="ECO:0008006" key="4">
    <source>
        <dbReference type="Google" id="ProtNLM"/>
    </source>
</evidence>
<feature type="region of interest" description="Disordered" evidence="1">
    <location>
        <begin position="483"/>
        <end position="502"/>
    </location>
</feature>
<gene>
    <name evidence="2" type="ORF">Mterra_02578</name>
</gene>
<comment type="caution">
    <text evidence="2">The sequence shown here is derived from an EMBL/GenBank/DDBJ whole genome shotgun (WGS) entry which is preliminary data.</text>
</comment>
<feature type="compositionally biased region" description="Polar residues" evidence="1">
    <location>
        <begin position="488"/>
        <end position="502"/>
    </location>
</feature>
<accession>A0A399EKH3</accession>
<sequence>MLMRKSHGIALVITLVSILVVGGVSALMFSRMLDEMRHSRDNTAVVQTLMLARGGANVAGALLTGPVRDRLQQVVNATSSTTNRWSYGGNGSGTRPDPATVASDLATVASQLQTEVNSLVCDLNPAPASSGASVRVRVYFTSTACTGSATYPSGVGLPTGVKLPSGRFVDGAPRGGTGQNNLQQYSLPFVMVAEAAQGIYQRNVVLQGEFRFPIGRSSFARYALFTNVHAARGGGDVWFTDRTLFDGPVHTNQHFRFYRSPWFGGEVTSAGCDSPGASSCSGSVTPGARFMSSDGSRQTFIAETSMSPNASAPAYRGTQPALTDGVSWRSSFVKLPDNDSRQRDAADDRGLRFTSSLYSLDLYATDSNGNLLTRNASGQWQPAATYQYIKACTSSSSSSCTEYRYADGPSKVLYRKSGSSWVAVQSNFNGVIYVDGSINRLRGPSRVPANSTNPDDAPPALAHFAEITIAARDDIRITRDLKYENPPCESSPTRNPDGSVTRATCDDLEVNNILGIYAQGTSSDPGDVLIGGGDASSGLRAPQNVTIQGVLMSSTGIVGVENYADLSPSGDVHLLGGIIEYYYGAFGTFNPSTGAPTAGYGRKFTYDQRMLNGKAPPYFPTTELDEVGTPRVISFGQREQVY</sequence>
<dbReference type="EMBL" id="QXDL01000113">
    <property type="protein sequence ID" value="RIH82661.1"/>
    <property type="molecule type" value="Genomic_DNA"/>
</dbReference>
<dbReference type="Pfam" id="PF16241">
    <property type="entry name" value="DUF4900"/>
    <property type="match status" value="1"/>
</dbReference>
<evidence type="ECO:0000256" key="1">
    <source>
        <dbReference type="SAM" id="MobiDB-lite"/>
    </source>
</evidence>